<organism evidence="1 2">
    <name type="scientific">Acetobacter malorum DSM 14337</name>
    <dbReference type="NCBI Taxonomy" id="1307910"/>
    <lineage>
        <taxon>Bacteria</taxon>
        <taxon>Pseudomonadati</taxon>
        <taxon>Pseudomonadota</taxon>
        <taxon>Alphaproteobacteria</taxon>
        <taxon>Acetobacterales</taxon>
        <taxon>Acetobacteraceae</taxon>
        <taxon>Acetobacter</taxon>
    </lineage>
</organism>
<evidence type="ECO:0000313" key="2">
    <source>
        <dbReference type="Proteomes" id="UP001065047"/>
    </source>
</evidence>
<dbReference type="Proteomes" id="UP001065047">
    <property type="component" value="Unassembled WGS sequence"/>
</dbReference>
<proteinExistence type="predicted"/>
<accession>A0ABQ0PSP5</accession>
<comment type="caution">
    <text evidence="1">The sequence shown here is derived from an EMBL/GenBank/DDBJ whole genome shotgun (WGS) entry which is preliminary data.</text>
</comment>
<keyword evidence="2" id="KW-1185">Reference proteome</keyword>
<dbReference type="EMBL" id="BAPF01000023">
    <property type="protein sequence ID" value="GBQ79877.1"/>
    <property type="molecule type" value="Genomic_DNA"/>
</dbReference>
<evidence type="ECO:0000313" key="1">
    <source>
        <dbReference type="EMBL" id="GBQ79877.1"/>
    </source>
</evidence>
<gene>
    <name evidence="1" type="ORF">AA14337_1563</name>
</gene>
<reference evidence="1" key="1">
    <citation type="submission" date="2013-04" db="EMBL/GenBank/DDBJ databases">
        <title>The genome sequencing project of 58 acetic acid bacteria.</title>
        <authorList>
            <person name="Okamoto-Kainuma A."/>
            <person name="Ishikawa M."/>
            <person name="Umino S."/>
            <person name="Koizumi Y."/>
            <person name="Shiwa Y."/>
            <person name="Yoshikawa H."/>
            <person name="Matsutani M."/>
            <person name="Matsushita K."/>
        </authorList>
    </citation>
    <scope>NUCLEOTIDE SEQUENCE</scope>
    <source>
        <strain evidence="1">DSM 14337</strain>
    </source>
</reference>
<name>A0ABQ0PSP5_9PROT</name>
<protein>
    <submittedName>
        <fullName evidence="1">Uncharacterized protein</fullName>
    </submittedName>
</protein>
<sequence length="97" mass="10715">MALRRAGKGFVLGVNASHWFHSWRPDVMSVGEAREIIKTLPNDAWVQRSAGHGTKGELLYDWLYCPMADLQASGFGDTLTGTWSGAYWFAAILPMGI</sequence>